<evidence type="ECO:0000313" key="3">
    <source>
        <dbReference type="Proteomes" id="UP001596422"/>
    </source>
</evidence>
<dbReference type="Proteomes" id="UP001596422">
    <property type="component" value="Unassembled WGS sequence"/>
</dbReference>
<dbReference type="Pfam" id="PF01872">
    <property type="entry name" value="RibD_C"/>
    <property type="match status" value="1"/>
</dbReference>
<name>A0ABW2A4P6_9GAMM</name>
<protein>
    <submittedName>
        <fullName evidence="2">Dihydrofolate reductase family protein</fullName>
    </submittedName>
</protein>
<keyword evidence="3" id="KW-1185">Reference proteome</keyword>
<accession>A0ABW2A4P6</accession>
<organism evidence="2 3">
    <name type="scientific">Marinobacterium aestuariivivens</name>
    <dbReference type="NCBI Taxonomy" id="1698799"/>
    <lineage>
        <taxon>Bacteria</taxon>
        <taxon>Pseudomonadati</taxon>
        <taxon>Pseudomonadota</taxon>
        <taxon>Gammaproteobacteria</taxon>
        <taxon>Oceanospirillales</taxon>
        <taxon>Oceanospirillaceae</taxon>
        <taxon>Marinobacterium</taxon>
    </lineage>
</organism>
<dbReference type="Gene3D" id="3.40.430.10">
    <property type="entry name" value="Dihydrofolate Reductase, subunit A"/>
    <property type="match status" value="1"/>
</dbReference>
<dbReference type="InterPro" id="IPR002734">
    <property type="entry name" value="RibDG_C"/>
</dbReference>
<dbReference type="InterPro" id="IPR024072">
    <property type="entry name" value="DHFR-like_dom_sf"/>
</dbReference>
<comment type="caution">
    <text evidence="2">The sequence shown here is derived from an EMBL/GenBank/DDBJ whole genome shotgun (WGS) entry which is preliminary data.</text>
</comment>
<reference evidence="3" key="1">
    <citation type="journal article" date="2019" name="Int. J. Syst. Evol. Microbiol.">
        <title>The Global Catalogue of Microorganisms (GCM) 10K type strain sequencing project: providing services to taxonomists for standard genome sequencing and annotation.</title>
        <authorList>
            <consortium name="The Broad Institute Genomics Platform"/>
            <consortium name="The Broad Institute Genome Sequencing Center for Infectious Disease"/>
            <person name="Wu L."/>
            <person name="Ma J."/>
        </authorList>
    </citation>
    <scope>NUCLEOTIDE SEQUENCE [LARGE SCALE GENOMIC DNA]</scope>
    <source>
        <strain evidence="3">NBRC 111756</strain>
    </source>
</reference>
<evidence type="ECO:0000313" key="2">
    <source>
        <dbReference type="EMBL" id="MFC6672448.1"/>
    </source>
</evidence>
<feature type="domain" description="Bacterial bifunctional deaminase-reductase C-terminal" evidence="1">
    <location>
        <begin position="4"/>
        <end position="74"/>
    </location>
</feature>
<proteinExistence type="predicted"/>
<dbReference type="RefSeq" id="WP_379910885.1">
    <property type="nucleotide sequence ID" value="NZ_JBHSWE010000001.1"/>
</dbReference>
<sequence length="83" mass="9135">MPGEVARLKQQGNGNIFVFGSANLSMTLLNEGLFDEYRLGIAPVIYGKGRLLFSDELKSQELKLLESRPLSTGCAILSYQRAV</sequence>
<dbReference type="SUPFAM" id="SSF53597">
    <property type="entry name" value="Dihydrofolate reductase-like"/>
    <property type="match status" value="1"/>
</dbReference>
<dbReference type="EMBL" id="JBHSWE010000001">
    <property type="protein sequence ID" value="MFC6672448.1"/>
    <property type="molecule type" value="Genomic_DNA"/>
</dbReference>
<gene>
    <name evidence="2" type="ORF">ACFQDL_22060</name>
</gene>
<evidence type="ECO:0000259" key="1">
    <source>
        <dbReference type="Pfam" id="PF01872"/>
    </source>
</evidence>